<dbReference type="Gene3D" id="3.20.20.140">
    <property type="entry name" value="Metal-dependent hydrolases"/>
    <property type="match status" value="1"/>
</dbReference>
<name>A0ABT1RLY7_9FIRM</name>
<dbReference type="SUPFAM" id="SSF51556">
    <property type="entry name" value="Metallo-dependent hydrolases"/>
    <property type="match status" value="1"/>
</dbReference>
<dbReference type="Pfam" id="PF07969">
    <property type="entry name" value="Amidohydro_3"/>
    <property type="match status" value="1"/>
</dbReference>
<gene>
    <name evidence="2" type="ORF">NE619_05630</name>
</gene>
<dbReference type="RefSeq" id="WP_256131377.1">
    <property type="nucleotide sequence ID" value="NZ_JANFXK010000004.1"/>
</dbReference>
<dbReference type="EMBL" id="JANFXK010000004">
    <property type="protein sequence ID" value="MCQ4636201.1"/>
    <property type="molecule type" value="Genomic_DNA"/>
</dbReference>
<protein>
    <submittedName>
        <fullName evidence="2">Amidohydrolase family protein</fullName>
    </submittedName>
</protein>
<dbReference type="SUPFAM" id="SSF51338">
    <property type="entry name" value="Composite domain of metallo-dependent hydrolases"/>
    <property type="match status" value="1"/>
</dbReference>
<evidence type="ECO:0000259" key="1">
    <source>
        <dbReference type="Pfam" id="PF07969"/>
    </source>
</evidence>
<dbReference type="PANTHER" id="PTHR22642:SF2">
    <property type="entry name" value="PROTEIN LONG AFTER FAR-RED 3"/>
    <property type="match status" value="1"/>
</dbReference>
<feature type="domain" description="Amidohydrolase 3" evidence="1">
    <location>
        <begin position="50"/>
        <end position="559"/>
    </location>
</feature>
<dbReference type="Gene3D" id="2.30.40.10">
    <property type="entry name" value="Urease, subunit C, domain 1"/>
    <property type="match status" value="1"/>
</dbReference>
<comment type="caution">
    <text evidence="2">The sequence shown here is derived from an EMBL/GenBank/DDBJ whole genome shotgun (WGS) entry which is preliminary data.</text>
</comment>
<evidence type="ECO:0000313" key="2">
    <source>
        <dbReference type="EMBL" id="MCQ4636201.1"/>
    </source>
</evidence>
<dbReference type="InterPro" id="IPR032466">
    <property type="entry name" value="Metal_Hydrolase"/>
</dbReference>
<accession>A0ABT1RLY7</accession>
<reference evidence="2 3" key="1">
    <citation type="submission" date="2022-06" db="EMBL/GenBank/DDBJ databases">
        <title>Isolation of gut microbiota from human fecal samples.</title>
        <authorList>
            <person name="Pamer E.G."/>
            <person name="Barat B."/>
            <person name="Waligurski E."/>
            <person name="Medina S."/>
            <person name="Paddock L."/>
            <person name="Mostad J."/>
        </authorList>
    </citation>
    <scope>NUCLEOTIDE SEQUENCE [LARGE SCALE GENOMIC DNA]</scope>
    <source>
        <strain evidence="2 3">SL.3.17</strain>
    </source>
</reference>
<dbReference type="Proteomes" id="UP001524502">
    <property type="component" value="Unassembled WGS sequence"/>
</dbReference>
<sequence length="576" mass="65173">MITLLRNAQVFTAEEEQPYAEAVAYENERLIYVGKDDPKEWGRLVGEEARIVDLGGKFVLPGFIDSHIHPAAVAMSNWHIKVPMFERAGELLAYIKAYAADHPKEEIPFLYFEYYPTNMFSADGPTKELLDTAVSDRPCLCQDFGDHMHWVNSKMLELMEVDARTPDPVPGLEMFVRDEEGNPTGWVKERAWMSFADKMYEKIGWKPPEEITEKSLGTVLNFFKENGITALFDAVVESEEQLSVLRAMDDGGRLKLYYDGAVRFRSFADLPEKIAVLREYQRKYGSRHIKLQTMKLFLDGTNESGNGAYLEPHINDPSEANYGEIKMEEEELKRCFLLCNEEGLDVHLHIVGDRAFRTGWKAAAAAKKEAAARGKEWVSQIVFAHCELVDPADMEKPAQLGIRVNWSCHWSGGYFGDDAKHFISEEKWNNMYQFNPMLAAGTQVAFSSDVITYYELDRANPFFGIQVANTRIDPQFPLDPEVYPGSVRPPENGRLSLEVLLRGYTIAGAEQLHWEEIMGSLKPGKLANLCIVSENPFSVEPGKIKDIEFHSVVFEGEVIWGRLSDGNTDSHQGGVI</sequence>
<keyword evidence="3" id="KW-1185">Reference proteome</keyword>
<dbReference type="PANTHER" id="PTHR22642">
    <property type="entry name" value="IMIDAZOLONEPROPIONASE"/>
    <property type="match status" value="1"/>
</dbReference>
<organism evidence="2 3">
    <name type="scientific">Anaerovorax odorimutans</name>
    <dbReference type="NCBI Taxonomy" id="109327"/>
    <lineage>
        <taxon>Bacteria</taxon>
        <taxon>Bacillati</taxon>
        <taxon>Bacillota</taxon>
        <taxon>Clostridia</taxon>
        <taxon>Peptostreptococcales</taxon>
        <taxon>Anaerovoracaceae</taxon>
        <taxon>Anaerovorax</taxon>
    </lineage>
</organism>
<proteinExistence type="predicted"/>
<dbReference type="InterPro" id="IPR013108">
    <property type="entry name" value="Amidohydro_3"/>
</dbReference>
<dbReference type="Gene3D" id="3.10.310.70">
    <property type="match status" value="1"/>
</dbReference>
<evidence type="ECO:0000313" key="3">
    <source>
        <dbReference type="Proteomes" id="UP001524502"/>
    </source>
</evidence>
<dbReference type="InterPro" id="IPR011059">
    <property type="entry name" value="Metal-dep_hydrolase_composite"/>
</dbReference>